<evidence type="ECO:0000256" key="6">
    <source>
        <dbReference type="ARBA" id="ARBA00022679"/>
    </source>
</evidence>
<dbReference type="InterPro" id="IPR003594">
    <property type="entry name" value="HATPase_dom"/>
</dbReference>
<dbReference type="OrthoDB" id="9795133at2"/>
<dbReference type="Pfam" id="PF02518">
    <property type="entry name" value="HATPase_c"/>
    <property type="match status" value="1"/>
</dbReference>
<comment type="caution">
    <text evidence="12">The sequence shown here is derived from an EMBL/GenBank/DDBJ whole genome shotgun (WGS) entry which is preliminary data.</text>
</comment>
<dbReference type="EC" id="2.7.13.3" evidence="3"/>
<dbReference type="PANTHER" id="PTHR44936:SF9">
    <property type="entry name" value="SENSOR PROTEIN CREC"/>
    <property type="match status" value="1"/>
</dbReference>
<dbReference type="AlphaFoldDB" id="A0A3D9YUV2"/>
<dbReference type="PROSITE" id="PS50109">
    <property type="entry name" value="HIS_KIN"/>
    <property type="match status" value="1"/>
</dbReference>
<keyword evidence="10" id="KW-1133">Transmembrane helix</keyword>
<reference evidence="12 13" key="1">
    <citation type="submission" date="2018-08" db="EMBL/GenBank/DDBJ databases">
        <title>Genomic Encyclopedia of Type Strains, Phase IV (KMG-IV): sequencing the most valuable type-strain genomes for metagenomic binning, comparative biology and taxonomic classification.</title>
        <authorList>
            <person name="Goeker M."/>
        </authorList>
    </citation>
    <scope>NUCLEOTIDE SEQUENCE [LARGE SCALE GENOMIC DNA]</scope>
    <source>
        <strain evidence="12 13">BW863</strain>
    </source>
</reference>
<dbReference type="InterPro" id="IPR036890">
    <property type="entry name" value="HATPase_C_sf"/>
</dbReference>
<evidence type="ECO:0000256" key="4">
    <source>
        <dbReference type="ARBA" id="ARBA00022475"/>
    </source>
</evidence>
<keyword evidence="6" id="KW-0808">Transferase</keyword>
<name>A0A3D9YUV2_9HYPH</name>
<dbReference type="CDD" id="cd00075">
    <property type="entry name" value="HATPase"/>
    <property type="match status" value="1"/>
</dbReference>
<dbReference type="InterPro" id="IPR003661">
    <property type="entry name" value="HisK_dim/P_dom"/>
</dbReference>
<evidence type="ECO:0000256" key="5">
    <source>
        <dbReference type="ARBA" id="ARBA00022553"/>
    </source>
</evidence>
<dbReference type="Gene3D" id="3.30.565.10">
    <property type="entry name" value="Histidine kinase-like ATPase, C-terminal domain"/>
    <property type="match status" value="1"/>
</dbReference>
<evidence type="ECO:0000313" key="12">
    <source>
        <dbReference type="EMBL" id="REF86264.1"/>
    </source>
</evidence>
<comment type="catalytic activity">
    <reaction evidence="1">
        <text>ATP + protein L-histidine = ADP + protein N-phospho-L-histidine.</text>
        <dbReference type="EC" id="2.7.13.3"/>
    </reaction>
</comment>
<evidence type="ECO:0000256" key="2">
    <source>
        <dbReference type="ARBA" id="ARBA00004651"/>
    </source>
</evidence>
<keyword evidence="4" id="KW-1003">Cell membrane</keyword>
<dbReference type="InterPro" id="IPR005467">
    <property type="entry name" value="His_kinase_dom"/>
</dbReference>
<evidence type="ECO:0000256" key="8">
    <source>
        <dbReference type="ARBA" id="ARBA00023012"/>
    </source>
</evidence>
<dbReference type="SUPFAM" id="SSF47384">
    <property type="entry name" value="Homodimeric domain of signal transducing histidine kinase"/>
    <property type="match status" value="1"/>
</dbReference>
<protein>
    <recommendedName>
        <fullName evidence="3">histidine kinase</fullName>
        <ecNumber evidence="3">2.7.13.3</ecNumber>
    </recommendedName>
</protein>
<dbReference type="GO" id="GO:0005886">
    <property type="term" value="C:plasma membrane"/>
    <property type="evidence" value="ECO:0007669"/>
    <property type="project" value="UniProtKB-SubCell"/>
</dbReference>
<keyword evidence="10" id="KW-0472">Membrane</keyword>
<dbReference type="SMART" id="SM00388">
    <property type="entry name" value="HisKA"/>
    <property type="match status" value="1"/>
</dbReference>
<organism evidence="12 13">
    <name type="scientific">Methylovirgula ligni</name>
    <dbReference type="NCBI Taxonomy" id="569860"/>
    <lineage>
        <taxon>Bacteria</taxon>
        <taxon>Pseudomonadati</taxon>
        <taxon>Pseudomonadota</taxon>
        <taxon>Alphaproteobacteria</taxon>
        <taxon>Hyphomicrobiales</taxon>
        <taxon>Beijerinckiaceae</taxon>
        <taxon>Methylovirgula</taxon>
    </lineage>
</organism>
<keyword evidence="13" id="KW-1185">Reference proteome</keyword>
<dbReference type="Gene3D" id="1.10.287.130">
    <property type="match status" value="1"/>
</dbReference>
<proteinExistence type="predicted"/>
<comment type="subcellular location">
    <subcellularLocation>
        <location evidence="2">Cell membrane</location>
        <topology evidence="2">Multi-pass membrane protein</topology>
    </subcellularLocation>
</comment>
<evidence type="ECO:0000259" key="11">
    <source>
        <dbReference type="PROSITE" id="PS50109"/>
    </source>
</evidence>
<evidence type="ECO:0000256" key="9">
    <source>
        <dbReference type="ARBA" id="ARBA00023026"/>
    </source>
</evidence>
<evidence type="ECO:0000256" key="10">
    <source>
        <dbReference type="SAM" id="Phobius"/>
    </source>
</evidence>
<dbReference type="Pfam" id="PF00512">
    <property type="entry name" value="HisKA"/>
    <property type="match status" value="1"/>
</dbReference>
<dbReference type="RefSeq" id="WP_115836821.1">
    <property type="nucleotide sequence ID" value="NZ_CP025086.1"/>
</dbReference>
<evidence type="ECO:0000256" key="3">
    <source>
        <dbReference type="ARBA" id="ARBA00012438"/>
    </source>
</evidence>
<dbReference type="InterPro" id="IPR050980">
    <property type="entry name" value="2C_sensor_his_kinase"/>
</dbReference>
<gene>
    <name evidence="12" type="ORF">DES32_2313</name>
</gene>
<evidence type="ECO:0000313" key="13">
    <source>
        <dbReference type="Proteomes" id="UP000256900"/>
    </source>
</evidence>
<dbReference type="GO" id="GO:0000155">
    <property type="term" value="F:phosphorelay sensor kinase activity"/>
    <property type="evidence" value="ECO:0007669"/>
    <property type="project" value="InterPro"/>
</dbReference>
<dbReference type="InterPro" id="IPR004358">
    <property type="entry name" value="Sig_transdc_His_kin-like_C"/>
</dbReference>
<keyword evidence="5" id="KW-0597">Phosphoprotein</keyword>
<dbReference type="SUPFAM" id="SSF55874">
    <property type="entry name" value="ATPase domain of HSP90 chaperone/DNA topoisomerase II/histidine kinase"/>
    <property type="match status" value="1"/>
</dbReference>
<keyword evidence="9" id="KW-0843">Virulence</keyword>
<dbReference type="SMART" id="SM00387">
    <property type="entry name" value="HATPase_c"/>
    <property type="match status" value="1"/>
</dbReference>
<dbReference type="PANTHER" id="PTHR44936">
    <property type="entry name" value="SENSOR PROTEIN CREC"/>
    <property type="match status" value="1"/>
</dbReference>
<feature type="domain" description="Histidine kinase" evidence="11">
    <location>
        <begin position="304"/>
        <end position="512"/>
    </location>
</feature>
<keyword evidence="7 12" id="KW-0418">Kinase</keyword>
<keyword evidence="8" id="KW-0902">Two-component regulatory system</keyword>
<dbReference type="Proteomes" id="UP000256900">
    <property type="component" value="Unassembled WGS sequence"/>
</dbReference>
<accession>A0A3D9YUV2</accession>
<dbReference type="EMBL" id="QUMO01000003">
    <property type="protein sequence ID" value="REF86264.1"/>
    <property type="molecule type" value="Genomic_DNA"/>
</dbReference>
<keyword evidence="10" id="KW-0812">Transmembrane</keyword>
<dbReference type="CDD" id="cd00082">
    <property type="entry name" value="HisKA"/>
    <property type="match status" value="1"/>
</dbReference>
<evidence type="ECO:0000256" key="1">
    <source>
        <dbReference type="ARBA" id="ARBA00000085"/>
    </source>
</evidence>
<sequence>MSLDISRRRAFSQGRLQRPDIWRTVAWFALLLALPLVIFGIFAFYLFNADYAVTRTREAAQAARQAAELGDVAGTALDDKAGRAINQITAALDAGGPQMLRNMRVASFVNEVRFLLVHDSDGHVIPVATGTVESESELLQRFGGLFANLRDQMVGEGGAAAKAGIWTVGETLVSFVQCQRVTESRDICVMFDEITLDPVLEEALDKASAKLNDRLLILRDPLGRALWSHGPPNLSTSTISDLSGSMRGWRMETSTPPVAHHSLLPLIAITVPLIGSWLLLIWYMYRNQQVRLQESTFRSEMTAKLSHDLRTPIANLRLYTDLLLRRSGDEAAVNRYGAVMRAEVERLALLADNTIVYGRTAAPAPVRLEEAVPDAVVDATIARYENLIAARGSTVEVVHDAPRPGLFDRVSFERILINLIDNANKYAPGRIIVATGEAEGTLTLSVRDFGRGLDPSSQAKLLALVQPGGSAKDGFGLGLVVVRELAEANGGRVTIENADPGLRVTAAMKIKGAAKEEAKCPS</sequence>
<feature type="transmembrane region" description="Helical" evidence="10">
    <location>
        <begin position="21"/>
        <end position="47"/>
    </location>
</feature>
<dbReference type="InterPro" id="IPR036097">
    <property type="entry name" value="HisK_dim/P_sf"/>
</dbReference>
<feature type="transmembrane region" description="Helical" evidence="10">
    <location>
        <begin position="263"/>
        <end position="285"/>
    </location>
</feature>
<dbReference type="PRINTS" id="PR00344">
    <property type="entry name" value="BCTRLSENSOR"/>
</dbReference>
<evidence type="ECO:0000256" key="7">
    <source>
        <dbReference type="ARBA" id="ARBA00022777"/>
    </source>
</evidence>